<evidence type="ECO:0000313" key="2">
    <source>
        <dbReference type="Proteomes" id="UP000176901"/>
    </source>
</evidence>
<dbReference type="Proteomes" id="UP000176901">
    <property type="component" value="Unassembled WGS sequence"/>
</dbReference>
<reference evidence="1 2" key="1">
    <citation type="journal article" date="2016" name="Nat. Commun.">
        <title>Thousands of microbial genomes shed light on interconnected biogeochemical processes in an aquifer system.</title>
        <authorList>
            <person name="Anantharaman K."/>
            <person name="Brown C.T."/>
            <person name="Hug L.A."/>
            <person name="Sharon I."/>
            <person name="Castelle C.J."/>
            <person name="Probst A.J."/>
            <person name="Thomas B.C."/>
            <person name="Singh A."/>
            <person name="Wilkins M.J."/>
            <person name="Karaoz U."/>
            <person name="Brodie E.L."/>
            <person name="Williams K.H."/>
            <person name="Hubbard S.S."/>
            <person name="Banfield J.F."/>
        </authorList>
    </citation>
    <scope>NUCLEOTIDE SEQUENCE [LARGE SCALE GENOMIC DNA]</scope>
</reference>
<dbReference type="STRING" id="1802451.A3C82_01635"/>
<accession>A0A1G2R3A5</accession>
<proteinExistence type="predicted"/>
<evidence type="ECO:0000313" key="1">
    <source>
        <dbReference type="EMBL" id="OHA67330.1"/>
    </source>
</evidence>
<dbReference type="AlphaFoldDB" id="A0A1G2R3A5"/>
<dbReference type="EMBL" id="MHTW01000014">
    <property type="protein sequence ID" value="OHA67330.1"/>
    <property type="molecule type" value="Genomic_DNA"/>
</dbReference>
<comment type="caution">
    <text evidence="1">The sequence shown here is derived from an EMBL/GenBank/DDBJ whole genome shotgun (WGS) entry which is preliminary data.</text>
</comment>
<protein>
    <submittedName>
        <fullName evidence="1">Uncharacterized protein</fullName>
    </submittedName>
</protein>
<sequence length="88" mass="10161">MFFHRGTQQTVNKEVCRLRHSVRKAEDEARGLEDLAAWGMKPHNLSRRAHREANWLKIQLCLAIIMARLRGFSIPSSTCEDRTVEGEV</sequence>
<organism evidence="1 2">
    <name type="scientific">Candidatus Wildermuthbacteria bacterium RIFCSPHIGHO2_02_FULL_47_12</name>
    <dbReference type="NCBI Taxonomy" id="1802451"/>
    <lineage>
        <taxon>Bacteria</taxon>
        <taxon>Candidatus Wildermuthiibacteriota</taxon>
    </lineage>
</organism>
<name>A0A1G2R3A5_9BACT</name>
<gene>
    <name evidence="1" type="ORF">A3C82_01635</name>
</gene>